<dbReference type="InterPro" id="IPR023845">
    <property type="entry name" value="DUF3817_TM"/>
</dbReference>
<evidence type="ECO:0000256" key="1">
    <source>
        <dbReference type="ARBA" id="ARBA00004651"/>
    </source>
</evidence>
<gene>
    <name evidence="8" type="ORF">MNBD_BACTEROID03-1083</name>
</gene>
<dbReference type="PANTHER" id="PTHR40077:SF2">
    <property type="entry name" value="MEMBRANE PROTEIN"/>
    <property type="match status" value="1"/>
</dbReference>
<evidence type="ECO:0000256" key="2">
    <source>
        <dbReference type="ARBA" id="ARBA00022475"/>
    </source>
</evidence>
<comment type="subcellular location">
    <subcellularLocation>
        <location evidence="1">Cell membrane</location>
        <topology evidence="1">Multi-pass membrane protein</topology>
    </subcellularLocation>
</comment>
<feature type="domain" description="DUF3817" evidence="7">
    <location>
        <begin position="3"/>
        <end position="88"/>
    </location>
</feature>
<name>A0A3B0SW55_9ZZZZ</name>
<feature type="transmembrane region" description="Helical" evidence="6">
    <location>
        <begin position="38"/>
        <end position="60"/>
    </location>
</feature>
<evidence type="ECO:0000256" key="6">
    <source>
        <dbReference type="SAM" id="Phobius"/>
    </source>
</evidence>
<dbReference type="AlphaFoldDB" id="A0A3B0SW55"/>
<proteinExistence type="predicted"/>
<keyword evidence="5 6" id="KW-0472">Membrane</keyword>
<evidence type="ECO:0000259" key="7">
    <source>
        <dbReference type="Pfam" id="PF12823"/>
    </source>
</evidence>
<feature type="transmembrane region" description="Helical" evidence="6">
    <location>
        <begin position="67"/>
        <end position="84"/>
    </location>
</feature>
<evidence type="ECO:0000256" key="5">
    <source>
        <dbReference type="ARBA" id="ARBA00023136"/>
    </source>
</evidence>
<keyword evidence="4 6" id="KW-1133">Transmembrane helix</keyword>
<accession>A0A3B0SW55</accession>
<protein>
    <recommendedName>
        <fullName evidence="7">DUF3817 domain-containing protein</fullName>
    </recommendedName>
</protein>
<reference evidence="8" key="1">
    <citation type="submission" date="2018-06" db="EMBL/GenBank/DDBJ databases">
        <authorList>
            <person name="Zhirakovskaya E."/>
        </authorList>
    </citation>
    <scope>NUCLEOTIDE SEQUENCE</scope>
</reference>
<evidence type="ECO:0000313" key="8">
    <source>
        <dbReference type="EMBL" id="VAW10175.1"/>
    </source>
</evidence>
<dbReference type="PANTHER" id="PTHR40077">
    <property type="entry name" value="MEMBRANE PROTEIN-RELATED"/>
    <property type="match status" value="1"/>
</dbReference>
<dbReference type="GO" id="GO:0005886">
    <property type="term" value="C:plasma membrane"/>
    <property type="evidence" value="ECO:0007669"/>
    <property type="project" value="UniProtKB-SubCell"/>
</dbReference>
<feature type="transmembrane region" description="Helical" evidence="6">
    <location>
        <begin position="7"/>
        <end position="26"/>
    </location>
</feature>
<keyword evidence="2" id="KW-1003">Cell membrane</keyword>
<evidence type="ECO:0000256" key="4">
    <source>
        <dbReference type="ARBA" id="ARBA00022989"/>
    </source>
</evidence>
<organism evidence="8">
    <name type="scientific">hydrothermal vent metagenome</name>
    <dbReference type="NCBI Taxonomy" id="652676"/>
    <lineage>
        <taxon>unclassified sequences</taxon>
        <taxon>metagenomes</taxon>
        <taxon>ecological metagenomes</taxon>
    </lineage>
</organism>
<evidence type="ECO:0000256" key="3">
    <source>
        <dbReference type="ARBA" id="ARBA00022692"/>
    </source>
</evidence>
<dbReference type="EMBL" id="UOEL01000015">
    <property type="protein sequence ID" value="VAW10175.1"/>
    <property type="molecule type" value="Genomic_DNA"/>
</dbReference>
<keyword evidence="3 6" id="KW-0812">Transmembrane</keyword>
<dbReference type="NCBIfam" id="TIGR03954">
    <property type="entry name" value="integ_memb_HG"/>
    <property type="match status" value="1"/>
</dbReference>
<sequence>MLSTFRIVAILEGVSYLMLFGITMPLKYLADMPEPNKFVGYAHGFLFIAYVILAIIFWMGKKWSIKKGLIILVASLLPFGTFYIDKNYLKPLASKSQ</sequence>
<dbReference type="Pfam" id="PF12823">
    <property type="entry name" value="DUF3817"/>
    <property type="match status" value="1"/>
</dbReference>